<evidence type="ECO:0000313" key="2">
    <source>
        <dbReference type="EMBL" id="VTT79687.1"/>
    </source>
</evidence>
<organism evidence="2 3">
    <name type="scientific">Fusarium fujikuroi</name>
    <name type="common">Bakanae and foot rot disease fungus</name>
    <name type="synonym">Gibberella fujikuroi</name>
    <dbReference type="NCBI Taxonomy" id="5127"/>
    <lineage>
        <taxon>Eukaryota</taxon>
        <taxon>Fungi</taxon>
        <taxon>Dikarya</taxon>
        <taxon>Ascomycota</taxon>
        <taxon>Pezizomycotina</taxon>
        <taxon>Sordariomycetes</taxon>
        <taxon>Hypocreomycetidae</taxon>
        <taxon>Hypocreales</taxon>
        <taxon>Nectriaceae</taxon>
        <taxon>Fusarium</taxon>
        <taxon>Fusarium fujikuroi species complex</taxon>
    </lineage>
</organism>
<sequence length="377" mass="41069">MEPDDHEPPSSSSSLASSLASSSSVCCLPSPSSLKSTATSSRKVSPPPELKCETKQAPAPESAAPESPAHPSPGTSRLRLPEALADFKRKADAGAGGAGPWTVLPLSNEDHTNYLEQIEATFRRFDYDPRNGRIAIRMPGIVHEIFIRLFDYHLLTLLNSVGRKHHKTATGDFIDKIVSLGSADIGLNPKSPNAPNQRMASTKNLTRSPDAQFALVDAGLSGVVVEVAYSQDGKKLPGLARDYILRSHGKIKVVIGFDINRDNMPSTISVYKVRKTRSDTGRLRLEAEPVIFRNPDNTPASGELTLSLHDFADDDRCENVDDLRLSIPHSELSNILGKAEMRLSQKNTGWDEDESVDWQSTSASSNPDEDPHPEDKT</sequence>
<comment type="caution">
    <text evidence="2">The sequence shown here is derived from an EMBL/GenBank/DDBJ whole genome shotgun (WGS) entry which is preliminary data.</text>
</comment>
<evidence type="ECO:0000256" key="1">
    <source>
        <dbReference type="SAM" id="MobiDB-lite"/>
    </source>
</evidence>
<feature type="compositionally biased region" description="Polar residues" evidence="1">
    <location>
        <begin position="357"/>
        <end position="366"/>
    </location>
</feature>
<accession>A0A2H3T1C3</accession>
<evidence type="ECO:0000313" key="3">
    <source>
        <dbReference type="Proteomes" id="UP000760494"/>
    </source>
</evidence>
<dbReference type="EMBL" id="CABFJX010000398">
    <property type="protein sequence ID" value="VTT79687.1"/>
    <property type="molecule type" value="Genomic_DNA"/>
</dbReference>
<protein>
    <submittedName>
        <fullName evidence="2">Uncharacterized protein</fullName>
    </submittedName>
</protein>
<feature type="compositionally biased region" description="Low complexity" evidence="1">
    <location>
        <begin position="23"/>
        <end position="41"/>
    </location>
</feature>
<dbReference type="Proteomes" id="UP000760494">
    <property type="component" value="Unassembled WGS sequence"/>
</dbReference>
<proteinExistence type="predicted"/>
<reference evidence="2" key="1">
    <citation type="submission" date="2019-05" db="EMBL/GenBank/DDBJ databases">
        <authorList>
            <person name="Piombo E."/>
        </authorList>
    </citation>
    <scope>NUCLEOTIDE SEQUENCE</scope>
    <source>
        <strain evidence="2">C2S</strain>
    </source>
</reference>
<feature type="region of interest" description="Disordered" evidence="1">
    <location>
        <begin position="346"/>
        <end position="377"/>
    </location>
</feature>
<feature type="compositionally biased region" description="Low complexity" evidence="1">
    <location>
        <begin position="57"/>
        <end position="73"/>
    </location>
</feature>
<feature type="region of interest" description="Disordered" evidence="1">
    <location>
        <begin position="23"/>
        <end position="77"/>
    </location>
</feature>
<dbReference type="AlphaFoldDB" id="A0A2H3T1C3"/>
<name>A0A2H3T1C3_FUSFU</name>
<gene>
    <name evidence="2" type="ORF">C2S_11403</name>
</gene>